<dbReference type="InterPro" id="IPR012854">
    <property type="entry name" value="Cu_amine_oxidase-like_N"/>
</dbReference>
<sequence length="395" mass="43669">MKKIHILILSLMLLLSVFPSTAQADRDVTVFIDVSGEGIELTTSPIFKNQRIMIPADSDFFNKLGVVTVFDRETGTITIDGANSTVKFFIGEKNASVQRKNQPAGIMESIEMDVEPFIQDGKVYVPLRFAAEGLGAVVEWDGANKSVLVKAETETVTVPVERPAEYKEIDILGLSENEELYSWVQENRDNMGIYQKTLDNKTYVLVCAGEKPTGGYSVEIESATVIYPGKVYLVAKINEPNPDSSVISVITYPCKLIAIDGDFTVDGVIENSAEESTEEIGFEIVTPDTVASDEELSAWVSRLYTQAGIHYTIKDNFVYALVAAGQRNTGGYRVTIDRVAKNKTGDVYIYATVQSPEPGMLVTQVITWPYTVIRFENTDIRNVHGNIRNSAFQIN</sequence>
<dbReference type="AlphaFoldDB" id="A0A1B1YJM3"/>
<organism evidence="4 5">
    <name type="scientific">Thermoclostridium stercorarium subsp. leptospartum DSM 9219</name>
    <dbReference type="NCBI Taxonomy" id="1346611"/>
    <lineage>
        <taxon>Bacteria</taxon>
        <taxon>Bacillati</taxon>
        <taxon>Bacillota</taxon>
        <taxon>Clostridia</taxon>
        <taxon>Eubacteriales</taxon>
        <taxon>Oscillospiraceae</taxon>
        <taxon>Thermoclostridium</taxon>
    </lineage>
</organism>
<keyword evidence="1" id="KW-0732">Signal</keyword>
<evidence type="ECO:0000313" key="4">
    <source>
        <dbReference type="EMBL" id="ANX00956.1"/>
    </source>
</evidence>
<dbReference type="Pfam" id="PF07833">
    <property type="entry name" value="Cu_amine_oxidN1"/>
    <property type="match status" value="1"/>
</dbReference>
<dbReference type="InterPro" id="IPR025748">
    <property type="entry name" value="PrcB_C_dom"/>
</dbReference>
<accession>A0A1B1YJM3</accession>
<dbReference type="InterPro" id="IPR036582">
    <property type="entry name" value="Mao_N_sf"/>
</dbReference>
<evidence type="ECO:0000259" key="3">
    <source>
        <dbReference type="Pfam" id="PF14343"/>
    </source>
</evidence>
<gene>
    <name evidence="4" type="ORF">CSTERLE_04815</name>
</gene>
<protein>
    <submittedName>
        <fullName evidence="4">Copper amine oxidase</fullName>
    </submittedName>
</protein>
<dbReference type="EMBL" id="CP014673">
    <property type="protein sequence ID" value="ANX00956.1"/>
    <property type="molecule type" value="Genomic_DNA"/>
</dbReference>
<dbReference type="Proteomes" id="UP000092931">
    <property type="component" value="Chromosome"/>
</dbReference>
<dbReference type="Pfam" id="PF14343">
    <property type="entry name" value="PrcB_C"/>
    <property type="match status" value="2"/>
</dbReference>
<dbReference type="SUPFAM" id="SSF55383">
    <property type="entry name" value="Copper amine oxidase, domain N"/>
    <property type="match status" value="1"/>
</dbReference>
<feature type="chain" id="PRO_5008532917" evidence="1">
    <location>
        <begin position="25"/>
        <end position="395"/>
    </location>
</feature>
<evidence type="ECO:0000256" key="1">
    <source>
        <dbReference type="SAM" id="SignalP"/>
    </source>
</evidence>
<dbReference type="RefSeq" id="WP_034843597.1">
    <property type="nucleotide sequence ID" value="NZ_CP014673.1"/>
</dbReference>
<feature type="signal peptide" evidence="1">
    <location>
        <begin position="1"/>
        <end position="24"/>
    </location>
</feature>
<name>A0A1B1YJM3_THEST</name>
<proteinExistence type="predicted"/>
<feature type="domain" description="Copper amine oxidase-like N-terminal" evidence="2">
    <location>
        <begin position="34"/>
        <end position="148"/>
    </location>
</feature>
<dbReference type="Gene3D" id="3.30.457.10">
    <property type="entry name" value="Copper amine oxidase-like, N-terminal domain"/>
    <property type="match status" value="1"/>
</dbReference>
<feature type="domain" description="PrcB C-terminal" evidence="3">
    <location>
        <begin position="319"/>
        <end position="376"/>
    </location>
</feature>
<feature type="domain" description="PrcB C-terminal" evidence="3">
    <location>
        <begin position="202"/>
        <end position="259"/>
    </location>
</feature>
<evidence type="ECO:0000313" key="5">
    <source>
        <dbReference type="Proteomes" id="UP000092931"/>
    </source>
</evidence>
<evidence type="ECO:0000259" key="2">
    <source>
        <dbReference type="Pfam" id="PF07833"/>
    </source>
</evidence>
<reference evidence="4 5" key="1">
    <citation type="submission" date="2016-02" db="EMBL/GenBank/DDBJ databases">
        <title>Comparison of Clostridium stercorarium subspecies using comparative genomics and transcriptomics.</title>
        <authorList>
            <person name="Schellenberg J."/>
            <person name="Thallinger G."/>
            <person name="Levin D.B."/>
            <person name="Zhang X."/>
            <person name="Alvare G."/>
            <person name="Fristensky B."/>
            <person name="Sparling R."/>
        </authorList>
    </citation>
    <scope>NUCLEOTIDE SEQUENCE [LARGE SCALE GENOMIC DNA]</scope>
    <source>
        <strain evidence="4 5">DSM 9219</strain>
    </source>
</reference>